<dbReference type="InterPro" id="IPR040009">
    <property type="entry name" value="Mtf2/C5D6.12-like"/>
</dbReference>
<dbReference type="PANTHER" id="PTHR39468">
    <property type="entry name" value="CHROMOSOME 7, WHOLE GENOME SHOTGUN SEQUENCE"/>
    <property type="match status" value="1"/>
</dbReference>
<evidence type="ECO:0000259" key="2">
    <source>
        <dbReference type="Pfam" id="PF19189"/>
    </source>
</evidence>
<feature type="region of interest" description="Disordered" evidence="1">
    <location>
        <begin position="43"/>
        <end position="131"/>
    </location>
</feature>
<dbReference type="EMBL" id="NAJL01000053">
    <property type="protein sequence ID" value="TKA23636.1"/>
    <property type="molecule type" value="Genomic_DNA"/>
</dbReference>
<dbReference type="PANTHER" id="PTHR39468:SF1">
    <property type="entry name" value="MTF2-LIKE C-TERMINAL DOMAIN-CONTAINING PROTEIN"/>
    <property type="match status" value="1"/>
</dbReference>
<proteinExistence type="predicted"/>
<feature type="compositionally biased region" description="Polar residues" evidence="1">
    <location>
        <begin position="43"/>
        <end position="54"/>
    </location>
</feature>
<comment type="caution">
    <text evidence="3">The sequence shown here is derived from an EMBL/GenBank/DDBJ whole genome shotgun (WGS) entry which is preliminary data.</text>
</comment>
<reference evidence="3 4" key="1">
    <citation type="submission" date="2017-03" db="EMBL/GenBank/DDBJ databases">
        <title>Genomes of endolithic fungi from Antarctica.</title>
        <authorList>
            <person name="Coleine C."/>
            <person name="Masonjones S."/>
            <person name="Stajich J.E."/>
        </authorList>
    </citation>
    <scope>NUCLEOTIDE SEQUENCE [LARGE SCALE GENOMIC DNA]</scope>
    <source>
        <strain evidence="3 4">CCFEE 6315</strain>
    </source>
</reference>
<dbReference type="Proteomes" id="UP000308549">
    <property type="component" value="Unassembled WGS sequence"/>
</dbReference>
<feature type="domain" description="Mtf2-like C-terminal" evidence="2">
    <location>
        <begin position="245"/>
        <end position="431"/>
    </location>
</feature>
<feature type="compositionally biased region" description="Basic and acidic residues" evidence="1">
    <location>
        <begin position="71"/>
        <end position="131"/>
    </location>
</feature>
<dbReference type="OrthoDB" id="2444174at2759"/>
<dbReference type="GO" id="GO:0005739">
    <property type="term" value="C:mitochondrion"/>
    <property type="evidence" value="ECO:0007669"/>
    <property type="project" value="InterPro"/>
</dbReference>
<evidence type="ECO:0000313" key="3">
    <source>
        <dbReference type="EMBL" id="TKA23636.1"/>
    </source>
</evidence>
<accession>A0A4U0TP76</accession>
<evidence type="ECO:0000256" key="1">
    <source>
        <dbReference type="SAM" id="MobiDB-lite"/>
    </source>
</evidence>
<protein>
    <recommendedName>
        <fullName evidence="2">Mtf2-like C-terminal domain-containing protein</fullName>
    </recommendedName>
</protein>
<gene>
    <name evidence="3" type="ORF">B0A50_07470</name>
</gene>
<name>A0A4U0TP76_9PEZI</name>
<dbReference type="AlphaFoldDB" id="A0A4U0TP76"/>
<dbReference type="InterPro" id="IPR043837">
    <property type="entry name" value="Mtf2-like_C"/>
</dbReference>
<sequence>MAKEVARRSQASIPRNTISTEHTFLPVLYCTPTIQRRAFHVSTTDRTGTDWKTSNGRRDVFPKDSRHRRDRDKGYRHLRLDRDDEGGSGRPGKDERHNREPRRDLIDGGREERRRKYPEARPDRERKREFTPRIDHVPFEGMRDNQDASLDFEKSTVTPAERKTFQKLFDMRRIQSESKASGDDKQVDLDGILETAVDRIGPKDRAVAQFPPELQPMADAARDRRLAERENADLALERLKADAIQTQLNYVQTFLDASNTDLELWQNLTKHVLNRIAALDLDQPAPTPRALAASDAWRTLRHRFLKKTHHVNPAAAYPATDHQLSELALLTATTPPLLAHYHNIATRNFPGSTLPLNLLPTLRALGPSAFAFAASTAVYNAHMTLSYTLYGAHAVHGITETLAEMERGVYGFDEDTLALVLKVLKDAKRGRAGLWGPGLAVLWGGEGVGRAVREVVRWREVVENFRMEGALRKAREVDGVGEDGVGFV</sequence>
<evidence type="ECO:0000313" key="4">
    <source>
        <dbReference type="Proteomes" id="UP000308549"/>
    </source>
</evidence>
<dbReference type="Pfam" id="PF19189">
    <property type="entry name" value="Mtf2"/>
    <property type="match status" value="1"/>
</dbReference>
<keyword evidence="4" id="KW-1185">Reference proteome</keyword>
<organism evidence="3 4">
    <name type="scientific">Salinomyces thailandicus</name>
    <dbReference type="NCBI Taxonomy" id="706561"/>
    <lineage>
        <taxon>Eukaryota</taxon>
        <taxon>Fungi</taxon>
        <taxon>Dikarya</taxon>
        <taxon>Ascomycota</taxon>
        <taxon>Pezizomycotina</taxon>
        <taxon>Dothideomycetes</taxon>
        <taxon>Dothideomycetidae</taxon>
        <taxon>Mycosphaerellales</taxon>
        <taxon>Teratosphaeriaceae</taxon>
        <taxon>Salinomyces</taxon>
    </lineage>
</organism>